<gene>
    <name evidence="1" type="ORF">C0Z10_01970</name>
</gene>
<organism evidence="1 2">
    <name type="scientific">Acidipropionibacterium jensenii</name>
    <dbReference type="NCBI Taxonomy" id="1749"/>
    <lineage>
        <taxon>Bacteria</taxon>
        <taxon>Bacillati</taxon>
        <taxon>Actinomycetota</taxon>
        <taxon>Actinomycetes</taxon>
        <taxon>Propionibacteriales</taxon>
        <taxon>Propionibacteriaceae</taxon>
        <taxon>Acidipropionibacterium</taxon>
    </lineage>
</organism>
<sequence>MIQLDWVAKPFGAGDIAGDGTKKLLGTSVATPSLLLRETAQNSWDARTDGVVPEYQMRFRRLTGQTVSVLRDNVFAEASPTSGLTAALGADSMEAIEIHDRGTSGLGGPTNNDSQVGQDDSTNYRDFVLTVGAPRGRSLGGGTYGFGKSAAFRASSCGTLVIWTRIQTAPGQFEERFIAAAVTSSFLMDAKRYTGQQWWALRSSDGHPAQVQPVLGDDAHALGEAVFERGFGPTETGTSLLLLAPVYDDGRQAFIAEACTAVPVNLWAKRLADQAERRQMTISVVVDGEPVHIPGAADSRVLAAKEACLEAVRAAQATSENPEPAHSSAADLVTVEEIWCRNPKKLVGHLGLAPCAVPPGDPFKSAENRVTLMRNSAELVVEDREYPNYRNMIGEWVGVFKPVPEMDADFSAAEPPTHDSWNPSALEPAQKRLVNTGLRRIGEEVRTFLAPADAVEAEQPAEAASQLASALGVLARPVSASRKSAGKRRGGKAKDVRARTSKVEVLGYELVPPSEHGDPTIAVTRFTLLARSDGQYVQVTPTLDIGIDGRSSLGDSDEIYISAWQTSEGTRYDYDGIRVRAGETFTADVSYPDGVAIDCSFLGEDA</sequence>
<name>A0A3Q9UJQ2_9ACTN</name>
<evidence type="ECO:0000313" key="2">
    <source>
        <dbReference type="Proteomes" id="UP000285875"/>
    </source>
</evidence>
<proteinExistence type="predicted"/>
<dbReference type="Proteomes" id="UP000285875">
    <property type="component" value="Chromosome"/>
</dbReference>
<reference evidence="2" key="1">
    <citation type="submission" date="2017-12" db="EMBL/GenBank/DDBJ databases">
        <title>Whole genome sequencing of Acidipropionibacterium jensenii strains JS279 and JS280.</title>
        <authorList>
            <person name="Deptula P."/>
            <person name="Laine P."/>
            <person name="Smolander O.-P."/>
            <person name="Paulin L."/>
            <person name="Auvinen P."/>
            <person name="Varmanen P."/>
        </authorList>
    </citation>
    <scope>NUCLEOTIDE SEQUENCE [LARGE SCALE GENOMIC DNA]</scope>
    <source>
        <strain evidence="2">JS280</strain>
    </source>
</reference>
<dbReference type="RefSeq" id="WP_097798303.1">
    <property type="nucleotide sequence ID" value="NZ_CP025570.1"/>
</dbReference>
<dbReference type="EMBL" id="CP025570">
    <property type="protein sequence ID" value="AZZ38719.1"/>
    <property type="molecule type" value="Genomic_DNA"/>
</dbReference>
<dbReference type="KEGG" id="aji:C0Z10_01970"/>
<evidence type="ECO:0000313" key="1">
    <source>
        <dbReference type="EMBL" id="AZZ38719.1"/>
    </source>
</evidence>
<accession>A0A3Q9UJQ2</accession>
<dbReference type="AlphaFoldDB" id="A0A3Q9UJQ2"/>
<protein>
    <submittedName>
        <fullName evidence="1">Uncharacterized protein</fullName>
    </submittedName>
</protein>